<proteinExistence type="predicted"/>
<dbReference type="AlphaFoldDB" id="A0AAV1RJH9"/>
<evidence type="ECO:0000313" key="1">
    <source>
        <dbReference type="EMBL" id="CAK7335888.1"/>
    </source>
</evidence>
<name>A0AAV1RJH9_9ROSI</name>
<keyword evidence="2" id="KW-1185">Reference proteome</keyword>
<accession>A0AAV1RJH9</accession>
<sequence>MECEYYDSSFTDKEKQQSKVLKVFCKLNNIVCKSKLKYYKEARDCLHQGNIGNLATMKAMIPIKIPILAKVLRFELMGFWKRRLRNKRKRKRNFCYFKRRGRSKIVIFESGEMESGYEFKEEGVLRWRKDVAKVEFMIGGERGF</sequence>
<gene>
    <name evidence="1" type="ORF">DCAF_LOCUS10891</name>
</gene>
<reference evidence="1 2" key="1">
    <citation type="submission" date="2024-01" db="EMBL/GenBank/DDBJ databases">
        <authorList>
            <person name="Waweru B."/>
        </authorList>
    </citation>
    <scope>NUCLEOTIDE SEQUENCE [LARGE SCALE GENOMIC DNA]</scope>
</reference>
<protein>
    <submittedName>
        <fullName evidence="1">Uncharacterized protein</fullName>
    </submittedName>
</protein>
<comment type="caution">
    <text evidence="1">The sequence shown here is derived from an EMBL/GenBank/DDBJ whole genome shotgun (WGS) entry which is preliminary data.</text>
</comment>
<evidence type="ECO:0000313" key="2">
    <source>
        <dbReference type="Proteomes" id="UP001314170"/>
    </source>
</evidence>
<organism evidence="1 2">
    <name type="scientific">Dovyalis caffra</name>
    <dbReference type="NCBI Taxonomy" id="77055"/>
    <lineage>
        <taxon>Eukaryota</taxon>
        <taxon>Viridiplantae</taxon>
        <taxon>Streptophyta</taxon>
        <taxon>Embryophyta</taxon>
        <taxon>Tracheophyta</taxon>
        <taxon>Spermatophyta</taxon>
        <taxon>Magnoliopsida</taxon>
        <taxon>eudicotyledons</taxon>
        <taxon>Gunneridae</taxon>
        <taxon>Pentapetalae</taxon>
        <taxon>rosids</taxon>
        <taxon>fabids</taxon>
        <taxon>Malpighiales</taxon>
        <taxon>Salicaceae</taxon>
        <taxon>Flacourtieae</taxon>
        <taxon>Dovyalis</taxon>
    </lineage>
</organism>
<dbReference type="Proteomes" id="UP001314170">
    <property type="component" value="Unassembled WGS sequence"/>
</dbReference>
<dbReference type="EMBL" id="CAWUPB010000994">
    <property type="protein sequence ID" value="CAK7335888.1"/>
    <property type="molecule type" value="Genomic_DNA"/>
</dbReference>